<name>A0A2T1G5Q8_9CYAN</name>
<reference evidence="1 2" key="1">
    <citation type="submission" date="2018-03" db="EMBL/GenBank/DDBJ databases">
        <title>The ancient ancestry and fast evolution of plastids.</title>
        <authorList>
            <person name="Moore K.R."/>
            <person name="Magnabosco C."/>
            <person name="Momper L."/>
            <person name="Gold D.A."/>
            <person name="Bosak T."/>
            <person name="Fournier G.P."/>
        </authorList>
    </citation>
    <scope>NUCLEOTIDE SEQUENCE [LARGE SCALE GENOMIC DNA]</scope>
    <source>
        <strain evidence="1 2">CCALA 037</strain>
    </source>
</reference>
<gene>
    <name evidence="1" type="ORF">C7B77_20405</name>
</gene>
<sequence>WNGCQQSADFIAIFQVACQARSIPILEITLPKLQQVRSRLQAYSQQWEKLAIGATLEVKFMTSDRFN</sequence>
<dbReference type="EMBL" id="PVWO01000324">
    <property type="protein sequence ID" value="PSB52506.1"/>
    <property type="molecule type" value="Genomic_DNA"/>
</dbReference>
<protein>
    <submittedName>
        <fullName evidence="1">Uncharacterized protein</fullName>
    </submittedName>
</protein>
<feature type="non-terminal residue" evidence="1">
    <location>
        <position position="1"/>
    </location>
</feature>
<evidence type="ECO:0000313" key="1">
    <source>
        <dbReference type="EMBL" id="PSB52506.1"/>
    </source>
</evidence>
<dbReference type="Proteomes" id="UP000238937">
    <property type="component" value="Unassembled WGS sequence"/>
</dbReference>
<accession>A0A2T1G5Q8</accession>
<comment type="caution">
    <text evidence="1">The sequence shown here is derived from an EMBL/GenBank/DDBJ whole genome shotgun (WGS) entry which is preliminary data.</text>
</comment>
<proteinExistence type="predicted"/>
<dbReference type="AlphaFoldDB" id="A0A2T1G5Q8"/>
<keyword evidence="2" id="KW-1185">Reference proteome</keyword>
<organism evidence="1 2">
    <name type="scientific">Chamaesiphon polymorphus CCALA 037</name>
    <dbReference type="NCBI Taxonomy" id="2107692"/>
    <lineage>
        <taxon>Bacteria</taxon>
        <taxon>Bacillati</taxon>
        <taxon>Cyanobacteriota</taxon>
        <taxon>Cyanophyceae</taxon>
        <taxon>Gomontiellales</taxon>
        <taxon>Chamaesiphonaceae</taxon>
        <taxon>Chamaesiphon</taxon>
    </lineage>
</organism>
<evidence type="ECO:0000313" key="2">
    <source>
        <dbReference type="Proteomes" id="UP000238937"/>
    </source>
</evidence>
<dbReference type="RefSeq" id="WP_181243941.1">
    <property type="nucleotide sequence ID" value="NZ_PVWO01000324.1"/>
</dbReference>